<dbReference type="Proteomes" id="UP000052991">
    <property type="component" value="Unassembled WGS sequence"/>
</dbReference>
<protein>
    <submittedName>
        <fullName evidence="1">Uncharacterized protein</fullName>
    </submittedName>
</protein>
<reference evidence="1" key="2">
    <citation type="journal article" date="2017" name="Genome Announc.">
        <title>Draft Genome Sequences of 24 Lactococcus lactis Strains.</title>
        <authorList>
            <person name="Backus L."/>
            <person name="Wels M."/>
            <person name="Boekhorst J."/>
            <person name="Dijkstra A.R."/>
            <person name="Beerthuyzen M."/>
            <person name="Kelly W.J."/>
            <person name="Siezen R.J."/>
            <person name="van Hijum S.A."/>
            <person name="Bachmann H."/>
        </authorList>
    </citation>
    <scope>NUCLEOTIDE SEQUENCE</scope>
    <source>
        <strain evidence="1">LMG8520</strain>
        <strain evidence="2">N42</strain>
    </source>
</reference>
<proteinExistence type="predicted"/>
<evidence type="ECO:0000313" key="4">
    <source>
        <dbReference type="Proteomes" id="UP000054230"/>
    </source>
</evidence>
<gene>
    <name evidence="1" type="ORF">LMG8520_2174</name>
    <name evidence="2" type="ORF">N42_1392</name>
</gene>
<sequence length="39" mass="4645">MLEKVKDIPPEILIVNGNRKQWLRNHPDFGAFLEQKNKK</sequence>
<evidence type="ECO:0000313" key="1">
    <source>
        <dbReference type="EMBL" id="KSU06180.1"/>
    </source>
</evidence>
<evidence type="ECO:0000313" key="3">
    <source>
        <dbReference type="Proteomes" id="UP000052991"/>
    </source>
</evidence>
<accession>A0A0V8B1L8</accession>
<comment type="caution">
    <text evidence="1">The sequence shown here is derived from an EMBL/GenBank/DDBJ whole genome shotgun (WGS) entry which is preliminary data.</text>
</comment>
<dbReference type="AlphaFoldDB" id="A0A0V8B1L8"/>
<dbReference type="Proteomes" id="UP000054230">
    <property type="component" value="Unassembled WGS sequence"/>
</dbReference>
<dbReference type="EMBL" id="LKLP01000111">
    <property type="protein sequence ID" value="KSU06180.1"/>
    <property type="molecule type" value="Genomic_DNA"/>
</dbReference>
<organism evidence="1 4">
    <name type="scientific">Lactococcus lactis subsp. lactis</name>
    <name type="common">Streptococcus lactis</name>
    <dbReference type="NCBI Taxonomy" id="1360"/>
    <lineage>
        <taxon>Bacteria</taxon>
        <taxon>Bacillati</taxon>
        <taxon>Bacillota</taxon>
        <taxon>Bacilli</taxon>
        <taxon>Lactobacillales</taxon>
        <taxon>Streptococcaceae</taxon>
        <taxon>Lactococcus</taxon>
    </lineage>
</organism>
<reference evidence="3 4" key="1">
    <citation type="submission" date="2015-10" db="EMBL/GenBank/DDBJ databases">
        <title>Draft Genome Sequences of 11 Lactococcus lactis subspecies cremoris strains.</title>
        <authorList>
            <person name="Wels M."/>
            <person name="Backus L."/>
            <person name="Boekhorst J."/>
            <person name="Dijkstra A."/>
            <person name="Beerthuizen M."/>
            <person name="Kelly W."/>
            <person name="Siezen R."/>
            <person name="Bachmann H."/>
            <person name="Van Hijum S."/>
        </authorList>
    </citation>
    <scope>NUCLEOTIDE SEQUENCE [LARGE SCALE GENOMIC DNA]</scope>
    <source>
        <strain evidence="4">LMG8520</strain>
        <strain evidence="3">N42</strain>
    </source>
</reference>
<evidence type="ECO:0000313" key="2">
    <source>
        <dbReference type="EMBL" id="KSU26857.1"/>
    </source>
</evidence>
<dbReference type="EMBL" id="LKLW01000087">
    <property type="protein sequence ID" value="KSU26857.1"/>
    <property type="molecule type" value="Genomic_DNA"/>
</dbReference>
<name>A0A0V8B1L8_LACLL</name>
<dbReference type="PATRIC" id="fig|1360.101.peg.1424"/>